<dbReference type="PROSITE" id="PS51318">
    <property type="entry name" value="TAT"/>
    <property type="match status" value="1"/>
</dbReference>
<protein>
    <recommendedName>
        <fullName evidence="7">NGG1p interacting factor NIF3</fullName>
    </recommendedName>
</protein>
<dbReference type="RefSeq" id="WP_116845418.1">
    <property type="nucleotide sequence ID" value="NZ_QTJU01000001.1"/>
</dbReference>
<dbReference type="EMBL" id="QTJU01000001">
    <property type="protein sequence ID" value="RFM29663.1"/>
    <property type="molecule type" value="Genomic_DNA"/>
</dbReference>
<dbReference type="Gene3D" id="3.40.1390.30">
    <property type="entry name" value="NIF3 (NGG1p interacting factor 3)-like"/>
    <property type="match status" value="2"/>
</dbReference>
<gene>
    <name evidence="5" type="ORF">DXN05_01385</name>
</gene>
<comment type="similarity">
    <text evidence="1">Belongs to the GTP cyclohydrolase I type 2/NIF3 family.</text>
</comment>
<dbReference type="PANTHER" id="PTHR13799">
    <property type="entry name" value="NGG1 INTERACTING FACTOR 3"/>
    <property type="match status" value="1"/>
</dbReference>
<dbReference type="GO" id="GO:0046872">
    <property type="term" value="F:metal ion binding"/>
    <property type="evidence" value="ECO:0007669"/>
    <property type="project" value="UniProtKB-KW"/>
</dbReference>
<sequence length="309" mass="33866">MKHPHVTQDQSAVNRRDFITRTALSAGALALLGVQPSLAGNGLQSAANTYTVQDVIELILKEGKLQVIPNTVDTIKAGSPGQTVTGIVTTMFTTTAVIEQAAQLNANFIIAHEPTFYNHTDNPAWVPGNAVVKQKQQLLEKYNMAVWRFHDYCHALKPDAISYGVVQQMNWQAWYKQGDVVLTIPQLSLQQLVNQLKQALHIAHVRVIGNLEQPCSRIALLPGAWGGVRQVTIAETQIPDVLVVGEVSEWETAEYIRDAHSMGKKTALVILGHAQSEEPGMAYVANWLQPKLNGITVTHIASGSPFTWV</sequence>
<dbReference type="InterPro" id="IPR006311">
    <property type="entry name" value="TAT_signal"/>
</dbReference>
<keyword evidence="2 3" id="KW-0479">Metal-binding</keyword>
<evidence type="ECO:0000313" key="6">
    <source>
        <dbReference type="Proteomes" id="UP000261284"/>
    </source>
</evidence>
<feature type="binding site" evidence="3">
    <location>
        <position position="273"/>
    </location>
    <ligand>
        <name>a divalent metal cation</name>
        <dbReference type="ChEBI" id="CHEBI:60240"/>
        <label>1</label>
    </ligand>
</feature>
<proteinExistence type="inferred from homology"/>
<evidence type="ECO:0008006" key="7">
    <source>
        <dbReference type="Google" id="ProtNLM"/>
    </source>
</evidence>
<evidence type="ECO:0000256" key="2">
    <source>
        <dbReference type="ARBA" id="ARBA00022723"/>
    </source>
</evidence>
<feature type="binding site" evidence="3">
    <location>
        <position position="112"/>
    </location>
    <ligand>
        <name>a divalent metal cation</name>
        <dbReference type="ChEBI" id="CHEBI:60240"/>
        <label>1</label>
    </ligand>
</feature>
<dbReference type="AlphaFoldDB" id="A0A3E1NP16"/>
<dbReference type="OrthoDB" id="1116574at2"/>
<dbReference type="GO" id="GO:0005737">
    <property type="term" value="C:cytoplasm"/>
    <property type="evidence" value="ECO:0007669"/>
    <property type="project" value="TreeGrafter"/>
</dbReference>
<dbReference type="Proteomes" id="UP000261284">
    <property type="component" value="Unassembled WGS sequence"/>
</dbReference>
<dbReference type="PANTHER" id="PTHR13799:SF14">
    <property type="entry name" value="GTP CYCLOHYDROLASE 1 TYPE 2 HOMOLOG"/>
    <property type="match status" value="1"/>
</dbReference>
<evidence type="ECO:0000313" key="5">
    <source>
        <dbReference type="EMBL" id="RFM29663.1"/>
    </source>
</evidence>
<dbReference type="NCBIfam" id="TIGR01409">
    <property type="entry name" value="TAT_signal_seq"/>
    <property type="match status" value="1"/>
</dbReference>
<evidence type="ECO:0000256" key="1">
    <source>
        <dbReference type="ARBA" id="ARBA00006964"/>
    </source>
</evidence>
<evidence type="ECO:0000256" key="3">
    <source>
        <dbReference type="PIRSR" id="PIRSR602678-1"/>
    </source>
</evidence>
<feature type="signal peptide" evidence="4">
    <location>
        <begin position="1"/>
        <end position="39"/>
    </location>
</feature>
<feature type="chain" id="PRO_5017593902" description="NGG1p interacting factor NIF3" evidence="4">
    <location>
        <begin position="40"/>
        <end position="309"/>
    </location>
</feature>
<dbReference type="InterPro" id="IPR019546">
    <property type="entry name" value="TAT_signal_bac_arc"/>
</dbReference>
<keyword evidence="6" id="KW-1185">Reference proteome</keyword>
<feature type="binding site" evidence="3">
    <location>
        <position position="277"/>
    </location>
    <ligand>
        <name>a divalent metal cation</name>
        <dbReference type="ChEBI" id="CHEBI:60240"/>
        <label>1</label>
    </ligand>
</feature>
<reference evidence="5 6" key="1">
    <citation type="submission" date="2018-08" db="EMBL/GenBank/DDBJ databases">
        <title>Chitinophagaceae sp. K23C18032701, a novel bacterium isolated from forest soil.</title>
        <authorList>
            <person name="Wang C."/>
        </authorList>
    </citation>
    <scope>NUCLEOTIDE SEQUENCE [LARGE SCALE GENOMIC DNA]</scope>
    <source>
        <strain evidence="5 6">K23C18032701</strain>
    </source>
</reference>
<evidence type="ECO:0000256" key="4">
    <source>
        <dbReference type="SAM" id="SignalP"/>
    </source>
</evidence>
<organism evidence="5 6">
    <name type="scientific">Deminuibacter soli</name>
    <dbReference type="NCBI Taxonomy" id="2291815"/>
    <lineage>
        <taxon>Bacteria</taxon>
        <taxon>Pseudomonadati</taxon>
        <taxon>Bacteroidota</taxon>
        <taxon>Chitinophagia</taxon>
        <taxon>Chitinophagales</taxon>
        <taxon>Chitinophagaceae</taxon>
        <taxon>Deminuibacter</taxon>
    </lineage>
</organism>
<comment type="caution">
    <text evidence="5">The sequence shown here is derived from an EMBL/GenBank/DDBJ whole genome shotgun (WGS) entry which is preliminary data.</text>
</comment>
<accession>A0A3E1NP16</accession>
<dbReference type="Pfam" id="PF01784">
    <property type="entry name" value="DUF34_NIF3"/>
    <property type="match status" value="1"/>
</dbReference>
<dbReference type="InterPro" id="IPR036069">
    <property type="entry name" value="DUF34/NIF3_sf"/>
</dbReference>
<dbReference type="InterPro" id="IPR002678">
    <property type="entry name" value="DUF34/NIF3"/>
</dbReference>
<name>A0A3E1NP16_9BACT</name>
<keyword evidence="4" id="KW-0732">Signal</keyword>
<dbReference type="SUPFAM" id="SSF102705">
    <property type="entry name" value="NIF3 (NGG1p interacting factor 3)-like"/>
    <property type="match status" value="1"/>
</dbReference>